<dbReference type="AlphaFoldDB" id="A0A3M4W605"/>
<dbReference type="InterPro" id="IPR039375">
    <property type="entry name" value="NodN-like"/>
</dbReference>
<dbReference type="EMBL" id="RBRY01000054">
    <property type="protein sequence ID" value="RMR59551.1"/>
    <property type="molecule type" value="Genomic_DNA"/>
</dbReference>
<dbReference type="InterPro" id="IPR002539">
    <property type="entry name" value="MaoC-like_dom"/>
</dbReference>
<evidence type="ECO:0000259" key="1">
    <source>
        <dbReference type="Pfam" id="PF01575"/>
    </source>
</evidence>
<dbReference type="PANTHER" id="PTHR42993">
    <property type="entry name" value="MAOC-LIKE DEHYDRATASE DOMAIN-CONTAINING PROTEIN"/>
    <property type="match status" value="1"/>
</dbReference>
<feature type="domain" description="MaoC-like" evidence="1">
    <location>
        <begin position="15"/>
        <end position="124"/>
    </location>
</feature>
<accession>A0A3M4W605</accession>
<dbReference type="PANTHER" id="PTHR42993:SF1">
    <property type="entry name" value="MAOC-LIKE DEHYDRATASE DOMAIN-CONTAINING PROTEIN"/>
    <property type="match status" value="1"/>
</dbReference>
<dbReference type="Pfam" id="PF01575">
    <property type="entry name" value="MaoC_dehydratas"/>
    <property type="match status" value="1"/>
</dbReference>
<gene>
    <name evidence="2" type="ORF">ALP84_04856</name>
</gene>
<organism evidence="2 3">
    <name type="scientific">Pseudomonas cichorii</name>
    <dbReference type="NCBI Taxonomy" id="36746"/>
    <lineage>
        <taxon>Bacteria</taxon>
        <taxon>Pseudomonadati</taxon>
        <taxon>Pseudomonadota</taxon>
        <taxon>Gammaproteobacteria</taxon>
        <taxon>Pseudomonadales</taxon>
        <taxon>Pseudomonadaceae</taxon>
        <taxon>Pseudomonas</taxon>
    </lineage>
</organism>
<dbReference type="Proteomes" id="UP000278332">
    <property type="component" value="Unassembled WGS sequence"/>
</dbReference>
<sequence length="156" mass="17313">MKENDMPFVPATELKNYIGKELGRSEWLTIDQERINLFAEATGDFQFIHVDPVKAAQTPFGGTIAHGLLSLSLIPKLMGDLLVVPEGLKMVVNYGLDSVRFVQPVKVDSRVRLKVELTDATEKKPGQWLLKATATMEIDGQEKPAFVAEPLTLCFV</sequence>
<dbReference type="Gene3D" id="3.10.129.10">
    <property type="entry name" value="Hotdog Thioesterase"/>
    <property type="match status" value="1"/>
</dbReference>
<evidence type="ECO:0000313" key="2">
    <source>
        <dbReference type="EMBL" id="RMR59551.1"/>
    </source>
</evidence>
<comment type="caution">
    <text evidence="2">The sequence shown here is derived from an EMBL/GenBank/DDBJ whole genome shotgun (WGS) entry which is preliminary data.</text>
</comment>
<reference evidence="2 3" key="1">
    <citation type="submission" date="2018-08" db="EMBL/GenBank/DDBJ databases">
        <title>Recombination of ecologically and evolutionarily significant loci maintains genetic cohesion in the Pseudomonas syringae species complex.</title>
        <authorList>
            <person name="Dillon M."/>
            <person name="Thakur S."/>
            <person name="Almeida R.N.D."/>
            <person name="Weir B.S."/>
            <person name="Guttman D.S."/>
        </authorList>
    </citation>
    <scope>NUCLEOTIDE SEQUENCE [LARGE SCALE GENOMIC DNA]</scope>
    <source>
        <strain evidence="2 3">ICMP 6917</strain>
    </source>
</reference>
<dbReference type="SUPFAM" id="SSF54637">
    <property type="entry name" value="Thioesterase/thiol ester dehydrase-isomerase"/>
    <property type="match status" value="1"/>
</dbReference>
<proteinExistence type="predicted"/>
<protein>
    <submittedName>
        <fullName evidence="2">MaoC-like protein</fullName>
    </submittedName>
</protein>
<name>A0A3M4W605_PSECI</name>
<dbReference type="CDD" id="cd03450">
    <property type="entry name" value="NodN"/>
    <property type="match status" value="1"/>
</dbReference>
<evidence type="ECO:0000313" key="3">
    <source>
        <dbReference type="Proteomes" id="UP000278332"/>
    </source>
</evidence>
<dbReference type="InterPro" id="IPR029069">
    <property type="entry name" value="HotDog_dom_sf"/>
</dbReference>